<keyword evidence="7" id="KW-0869">Chloride channel</keyword>
<evidence type="ECO:0000256" key="1">
    <source>
        <dbReference type="ARBA" id="ARBA00004141"/>
    </source>
</evidence>
<keyword evidence="8" id="KW-0868">Chloride</keyword>
<dbReference type="PANTHER" id="PTHR43427:SF6">
    <property type="entry name" value="CHLORIDE CHANNEL PROTEIN CLC-E"/>
    <property type="match status" value="1"/>
</dbReference>
<accession>A0ABY1Q007</accession>
<reference evidence="13 14" key="1">
    <citation type="submission" date="2017-05" db="EMBL/GenBank/DDBJ databases">
        <authorList>
            <person name="Varghese N."/>
            <person name="Submissions S."/>
        </authorList>
    </citation>
    <scope>NUCLEOTIDE SEQUENCE [LARGE SCALE GENOMIC DNA]</scope>
    <source>
        <strain evidence="13 14">DSM 25457</strain>
    </source>
</reference>
<feature type="domain" description="CBS" evidence="12">
    <location>
        <begin position="484"/>
        <end position="541"/>
    </location>
</feature>
<feature type="transmembrane region" description="Helical" evidence="11">
    <location>
        <begin position="397"/>
        <end position="421"/>
    </location>
</feature>
<feature type="transmembrane region" description="Helical" evidence="11">
    <location>
        <begin position="74"/>
        <end position="98"/>
    </location>
</feature>
<evidence type="ECO:0000256" key="11">
    <source>
        <dbReference type="SAM" id="Phobius"/>
    </source>
</evidence>
<evidence type="ECO:0000256" key="8">
    <source>
        <dbReference type="ARBA" id="ARBA00023214"/>
    </source>
</evidence>
<evidence type="ECO:0000256" key="4">
    <source>
        <dbReference type="ARBA" id="ARBA00022989"/>
    </source>
</evidence>
<evidence type="ECO:0000256" key="6">
    <source>
        <dbReference type="ARBA" id="ARBA00023136"/>
    </source>
</evidence>
<keyword evidence="14" id="KW-1185">Reference proteome</keyword>
<dbReference type="PRINTS" id="PR00762">
    <property type="entry name" value="CLCHANNEL"/>
</dbReference>
<evidence type="ECO:0000256" key="3">
    <source>
        <dbReference type="ARBA" id="ARBA00022692"/>
    </source>
</evidence>
<keyword evidence="9" id="KW-0407">Ion channel</keyword>
<evidence type="ECO:0000256" key="2">
    <source>
        <dbReference type="ARBA" id="ARBA00022448"/>
    </source>
</evidence>
<dbReference type="Pfam" id="PF00654">
    <property type="entry name" value="Voltage_CLC"/>
    <property type="match status" value="1"/>
</dbReference>
<name>A0ABY1Q007_9BACT</name>
<evidence type="ECO:0000256" key="5">
    <source>
        <dbReference type="ARBA" id="ARBA00023065"/>
    </source>
</evidence>
<feature type="transmembrane region" description="Helical" evidence="11">
    <location>
        <begin position="292"/>
        <end position="310"/>
    </location>
</feature>
<gene>
    <name evidence="13" type="ORF">SAMN06265222_104117</name>
</gene>
<evidence type="ECO:0000259" key="12">
    <source>
        <dbReference type="PROSITE" id="PS51371"/>
    </source>
</evidence>
<feature type="transmembrane region" description="Helical" evidence="11">
    <location>
        <begin position="363"/>
        <end position="385"/>
    </location>
</feature>
<dbReference type="Gene3D" id="1.10.3080.10">
    <property type="entry name" value="Clc chloride channel"/>
    <property type="match status" value="1"/>
</dbReference>
<evidence type="ECO:0000313" key="13">
    <source>
        <dbReference type="EMBL" id="SMP53462.1"/>
    </source>
</evidence>
<feature type="transmembrane region" description="Helical" evidence="11">
    <location>
        <begin position="20"/>
        <end position="40"/>
    </location>
</feature>
<dbReference type="InterPro" id="IPR014743">
    <property type="entry name" value="Cl-channel_core"/>
</dbReference>
<dbReference type="InterPro" id="IPR046342">
    <property type="entry name" value="CBS_dom_sf"/>
</dbReference>
<dbReference type="PANTHER" id="PTHR43427">
    <property type="entry name" value="CHLORIDE CHANNEL PROTEIN CLC-E"/>
    <property type="match status" value="1"/>
</dbReference>
<keyword evidence="3 11" id="KW-0812">Transmembrane</keyword>
<keyword evidence="6 11" id="KW-0472">Membrane</keyword>
<protein>
    <submittedName>
        <fullName evidence="13">Chloride channel protein, CIC family</fullName>
    </submittedName>
</protein>
<proteinExistence type="predicted"/>
<dbReference type="SUPFAM" id="SSF54631">
    <property type="entry name" value="CBS-domain pair"/>
    <property type="match status" value="1"/>
</dbReference>
<dbReference type="InterPro" id="IPR000644">
    <property type="entry name" value="CBS_dom"/>
</dbReference>
<feature type="transmembrane region" description="Helical" evidence="11">
    <location>
        <begin position="172"/>
        <end position="195"/>
    </location>
</feature>
<sequence length="620" mass="66007">MKYLQERIDLSQLRASGKWVLLACLVGVASGLGAIAFQWFSQVVSHFSLTHFAGYAPSEALGEKPLFAEAEHVFLPWMVVAVMIVGGLISGTITYCLAPEAEGHGTDAVIDAFHNRRGVIRGRVPIIKTITSAITIGTGGSGGREGPIAQIGAGFASWVGSLAKLSSRDRRILLAAGMGAGVGAIFRAPLAGAVFAGEILYSDADIEADVIVPAGTASVVAYSIYSQSLSPDVRFMPLFGDDLNHAFGSPIQLLPYLGLALALGLVGVLYVKCFYGTQKLFAKLPILPHFRPAIGAGLAGLLSLALLYYFGHDQRVLYILGTGYGGLQEALNGAADFGVPLLLAIVFGKILTTSLTISSGGSGGVFGPSMVIGGSLGAAVGLGFQSLWPSLVPSAEAFAVVGMAGFFAGVGRAPISTIIMVRALTGDYSLLVPTMLVTTITFVLCSRAKLYRKQVPSRLDSAAHRGDFIVDVLEGLKVDDVFHRDPNMTLIPESMHLDKIVRSLVHTRQHYFPVVDANKKMIGIFTDDDVRSYLFNDSMATLVVAGDIMTSRYACVFPSDDLNTAMKQFTAQNIDELPVIDPNNEGGLLGMLRRRDTISAYNERLMEYKTEVDDPNVATA</sequence>
<keyword evidence="5" id="KW-0406">Ion transport</keyword>
<dbReference type="PROSITE" id="PS51371">
    <property type="entry name" value="CBS"/>
    <property type="match status" value="2"/>
</dbReference>
<evidence type="ECO:0000313" key="14">
    <source>
        <dbReference type="Proteomes" id="UP001158067"/>
    </source>
</evidence>
<keyword evidence="2" id="KW-0813">Transport</keyword>
<dbReference type="Gene3D" id="3.10.580.10">
    <property type="entry name" value="CBS-domain"/>
    <property type="match status" value="1"/>
</dbReference>
<evidence type="ECO:0000256" key="7">
    <source>
        <dbReference type="ARBA" id="ARBA00023173"/>
    </source>
</evidence>
<evidence type="ECO:0000256" key="9">
    <source>
        <dbReference type="ARBA" id="ARBA00023303"/>
    </source>
</evidence>
<comment type="caution">
    <text evidence="13">The sequence shown here is derived from an EMBL/GenBank/DDBJ whole genome shotgun (WGS) entry which is preliminary data.</text>
</comment>
<dbReference type="InterPro" id="IPR001807">
    <property type="entry name" value="ClC"/>
</dbReference>
<dbReference type="CDD" id="cd00400">
    <property type="entry name" value="Voltage_gated_ClC"/>
    <property type="match status" value="1"/>
</dbReference>
<dbReference type="Proteomes" id="UP001158067">
    <property type="component" value="Unassembled WGS sequence"/>
</dbReference>
<dbReference type="Pfam" id="PF00571">
    <property type="entry name" value="CBS"/>
    <property type="match status" value="2"/>
</dbReference>
<evidence type="ECO:0000256" key="10">
    <source>
        <dbReference type="PROSITE-ProRule" id="PRU00703"/>
    </source>
</evidence>
<keyword evidence="10" id="KW-0129">CBS domain</keyword>
<dbReference type="SMART" id="SM00116">
    <property type="entry name" value="CBS"/>
    <property type="match status" value="2"/>
</dbReference>
<dbReference type="SUPFAM" id="SSF81340">
    <property type="entry name" value="Clc chloride channel"/>
    <property type="match status" value="1"/>
</dbReference>
<dbReference type="RefSeq" id="WP_283432308.1">
    <property type="nucleotide sequence ID" value="NZ_CAWLDM010000001.1"/>
</dbReference>
<comment type="subcellular location">
    <subcellularLocation>
        <location evidence="1">Membrane</location>
        <topology evidence="1">Multi-pass membrane protein</topology>
    </subcellularLocation>
</comment>
<feature type="domain" description="CBS" evidence="12">
    <location>
        <begin position="549"/>
        <end position="607"/>
    </location>
</feature>
<feature type="transmembrane region" description="Helical" evidence="11">
    <location>
        <begin position="330"/>
        <end position="351"/>
    </location>
</feature>
<dbReference type="EMBL" id="FXUG01000004">
    <property type="protein sequence ID" value="SMP53462.1"/>
    <property type="molecule type" value="Genomic_DNA"/>
</dbReference>
<dbReference type="InterPro" id="IPR050368">
    <property type="entry name" value="ClC-type_chloride_channel"/>
</dbReference>
<organism evidence="13 14">
    <name type="scientific">Neorhodopirellula lusitana</name>
    <dbReference type="NCBI Taxonomy" id="445327"/>
    <lineage>
        <taxon>Bacteria</taxon>
        <taxon>Pseudomonadati</taxon>
        <taxon>Planctomycetota</taxon>
        <taxon>Planctomycetia</taxon>
        <taxon>Pirellulales</taxon>
        <taxon>Pirellulaceae</taxon>
        <taxon>Neorhodopirellula</taxon>
    </lineage>
</organism>
<feature type="transmembrane region" description="Helical" evidence="11">
    <location>
        <begin position="428"/>
        <end position="444"/>
    </location>
</feature>
<feature type="transmembrane region" description="Helical" evidence="11">
    <location>
        <begin position="253"/>
        <end position="271"/>
    </location>
</feature>
<keyword evidence="4 11" id="KW-1133">Transmembrane helix</keyword>